<dbReference type="PROSITE" id="PS50995">
    <property type="entry name" value="HTH_MARR_2"/>
    <property type="match status" value="1"/>
</dbReference>
<accession>A0A2P8DKK6</accession>
<dbReference type="InterPro" id="IPR052526">
    <property type="entry name" value="HTH-type_Bedaq_tolerance"/>
</dbReference>
<evidence type="ECO:0000313" key="2">
    <source>
        <dbReference type="EMBL" id="PSK97762.1"/>
    </source>
</evidence>
<dbReference type="AlphaFoldDB" id="A0A2P8DKK6"/>
<dbReference type="Gene3D" id="1.10.10.10">
    <property type="entry name" value="Winged helix-like DNA-binding domain superfamily/Winged helix DNA-binding domain"/>
    <property type="match status" value="1"/>
</dbReference>
<proteinExistence type="predicted"/>
<dbReference type="EMBL" id="PYGA01000007">
    <property type="protein sequence ID" value="PSK97762.1"/>
    <property type="molecule type" value="Genomic_DNA"/>
</dbReference>
<dbReference type="SUPFAM" id="SSF46785">
    <property type="entry name" value="Winged helix' DNA-binding domain"/>
    <property type="match status" value="1"/>
</dbReference>
<reference evidence="2 3" key="1">
    <citation type="submission" date="2018-03" db="EMBL/GenBank/DDBJ databases">
        <title>Genomic Encyclopedia of Archaeal and Bacterial Type Strains, Phase II (KMG-II): from individual species to whole genera.</title>
        <authorList>
            <person name="Goeker M."/>
        </authorList>
    </citation>
    <scope>NUCLEOTIDE SEQUENCE [LARGE SCALE GENOMIC DNA]</scope>
    <source>
        <strain evidence="2 3">DSM 45312</strain>
    </source>
</reference>
<dbReference type="PANTHER" id="PTHR39515">
    <property type="entry name" value="CONSERVED PROTEIN"/>
    <property type="match status" value="1"/>
</dbReference>
<comment type="caution">
    <text evidence="2">The sequence shown here is derived from an EMBL/GenBank/DDBJ whole genome shotgun (WGS) entry which is preliminary data.</text>
</comment>
<dbReference type="SMART" id="SM00347">
    <property type="entry name" value="HTH_MARR"/>
    <property type="match status" value="1"/>
</dbReference>
<keyword evidence="2" id="KW-0238">DNA-binding</keyword>
<sequence length="138" mass="14447">MRDLVLLMRQATADQPVTAQQLAILGSLEHGPRRVGALAEEHGVRTPTMTAHLGRMAEAGLLTRTADSADARAVDIGLSEQGRRLLVEVRAVRAARLAERLDALSAAERAAIARALPAFAELCEPGPADAVGARVPGG</sequence>
<dbReference type="InterPro" id="IPR011991">
    <property type="entry name" value="ArsR-like_HTH"/>
</dbReference>
<name>A0A2P8DKK6_9ACTN</name>
<dbReference type="PANTHER" id="PTHR39515:SF2">
    <property type="entry name" value="HTH-TYPE TRANSCRIPTIONAL REGULATOR RV0880"/>
    <property type="match status" value="1"/>
</dbReference>
<dbReference type="Proteomes" id="UP000240542">
    <property type="component" value="Unassembled WGS sequence"/>
</dbReference>
<gene>
    <name evidence="2" type="ORF">CLV63_107155</name>
</gene>
<dbReference type="CDD" id="cd00090">
    <property type="entry name" value="HTH_ARSR"/>
    <property type="match status" value="1"/>
</dbReference>
<keyword evidence="3" id="KW-1185">Reference proteome</keyword>
<evidence type="ECO:0000259" key="1">
    <source>
        <dbReference type="PROSITE" id="PS50995"/>
    </source>
</evidence>
<dbReference type="InterPro" id="IPR036390">
    <property type="entry name" value="WH_DNA-bd_sf"/>
</dbReference>
<dbReference type="InterPro" id="IPR000835">
    <property type="entry name" value="HTH_MarR-typ"/>
</dbReference>
<organism evidence="2 3">
    <name type="scientific">Murinocardiopsis flavida</name>
    <dbReference type="NCBI Taxonomy" id="645275"/>
    <lineage>
        <taxon>Bacteria</taxon>
        <taxon>Bacillati</taxon>
        <taxon>Actinomycetota</taxon>
        <taxon>Actinomycetes</taxon>
        <taxon>Streptosporangiales</taxon>
        <taxon>Nocardiopsidaceae</taxon>
        <taxon>Murinocardiopsis</taxon>
    </lineage>
</organism>
<dbReference type="GO" id="GO:0003677">
    <property type="term" value="F:DNA binding"/>
    <property type="evidence" value="ECO:0007669"/>
    <property type="project" value="UniProtKB-KW"/>
</dbReference>
<evidence type="ECO:0000313" key="3">
    <source>
        <dbReference type="Proteomes" id="UP000240542"/>
    </source>
</evidence>
<dbReference type="GO" id="GO:0003700">
    <property type="term" value="F:DNA-binding transcription factor activity"/>
    <property type="evidence" value="ECO:0007669"/>
    <property type="project" value="InterPro"/>
</dbReference>
<dbReference type="Pfam" id="PF12802">
    <property type="entry name" value="MarR_2"/>
    <property type="match status" value="1"/>
</dbReference>
<dbReference type="InterPro" id="IPR036388">
    <property type="entry name" value="WH-like_DNA-bd_sf"/>
</dbReference>
<protein>
    <submittedName>
        <fullName evidence="2">DNA-binding MarR family transcriptional regulator</fullName>
    </submittedName>
</protein>
<dbReference type="OrthoDB" id="4826718at2"/>
<feature type="domain" description="HTH marR-type" evidence="1">
    <location>
        <begin position="1"/>
        <end position="121"/>
    </location>
</feature>